<dbReference type="InterPro" id="IPR047865">
    <property type="entry name" value="Ribosomal_uL10_bac_type"/>
</dbReference>
<keyword evidence="6" id="KW-0699">rRNA-binding</keyword>
<keyword evidence="6" id="KW-0694">RNA-binding</keyword>
<protein>
    <recommendedName>
        <fullName evidence="5 6">Large ribosomal subunit protein uL10</fullName>
    </recommendedName>
</protein>
<keyword evidence="3 6" id="KW-0689">Ribosomal protein</keyword>
<dbReference type="RefSeq" id="WP_014545988.1">
    <property type="nucleotide sequence ID" value="NZ_CACZHM010000030.1"/>
</dbReference>
<dbReference type="Pfam" id="PF00466">
    <property type="entry name" value="Ribosomal_L10"/>
    <property type="match status" value="1"/>
</dbReference>
<evidence type="ECO:0000256" key="3">
    <source>
        <dbReference type="ARBA" id="ARBA00022980"/>
    </source>
</evidence>
<dbReference type="Proteomes" id="UP000255423">
    <property type="component" value="Unassembled WGS sequence"/>
</dbReference>
<evidence type="ECO:0000256" key="4">
    <source>
        <dbReference type="ARBA" id="ARBA00023274"/>
    </source>
</evidence>
<keyword evidence="4 6" id="KW-0687">Ribonucleoprotein</keyword>
<dbReference type="OMA" id="YVQESFY"/>
<dbReference type="InterPro" id="IPR001790">
    <property type="entry name" value="Ribosomal_uL10"/>
</dbReference>
<dbReference type="GO" id="GO:0003735">
    <property type="term" value="F:structural constituent of ribosome"/>
    <property type="evidence" value="ECO:0007669"/>
    <property type="project" value="InterPro"/>
</dbReference>
<proteinExistence type="inferred from homology"/>
<dbReference type="EMBL" id="UHJL01000002">
    <property type="protein sequence ID" value="SUQ24464.1"/>
    <property type="molecule type" value="Genomic_DNA"/>
</dbReference>
<comment type="similarity">
    <text evidence="2 6">Belongs to the universal ribosomal protein uL10 family.</text>
</comment>
<dbReference type="GO" id="GO:0015934">
    <property type="term" value="C:large ribosomal subunit"/>
    <property type="evidence" value="ECO:0007669"/>
    <property type="project" value="InterPro"/>
</dbReference>
<gene>
    <name evidence="6" type="primary">rplJ</name>
    <name evidence="7" type="ORF">SAMN05661053_1866</name>
</gene>
<dbReference type="AlphaFoldDB" id="A0A380S6C9"/>
<comment type="subunit">
    <text evidence="6">Part of the ribosomal stalk of the 50S ribosomal subunit. The N-terminus interacts with L11 and the large rRNA to form the base of the stalk. The C-terminus forms an elongated spine to which L12 dimers bind in a sequential fashion forming a multimeric L10(L12)X complex.</text>
</comment>
<dbReference type="HAMAP" id="MF_00362">
    <property type="entry name" value="Ribosomal_uL10"/>
    <property type="match status" value="1"/>
</dbReference>
<organism evidence="7 8">
    <name type="scientific">Fibrobacter succinogenes</name>
    <name type="common">Bacteroides succinogenes</name>
    <dbReference type="NCBI Taxonomy" id="833"/>
    <lineage>
        <taxon>Bacteria</taxon>
        <taxon>Pseudomonadati</taxon>
        <taxon>Fibrobacterota</taxon>
        <taxon>Fibrobacteria</taxon>
        <taxon>Fibrobacterales</taxon>
        <taxon>Fibrobacteraceae</taxon>
        <taxon>Fibrobacter</taxon>
    </lineage>
</organism>
<dbReference type="InterPro" id="IPR002363">
    <property type="entry name" value="Ribosomal_uL10_CS_bac"/>
</dbReference>
<dbReference type="PROSITE" id="PS01109">
    <property type="entry name" value="RIBOSOMAL_L10"/>
    <property type="match status" value="1"/>
</dbReference>
<evidence type="ECO:0000313" key="8">
    <source>
        <dbReference type="Proteomes" id="UP000255423"/>
    </source>
</evidence>
<dbReference type="InterPro" id="IPR043141">
    <property type="entry name" value="Ribosomal_uL10-like_sf"/>
</dbReference>
<evidence type="ECO:0000313" key="7">
    <source>
        <dbReference type="EMBL" id="SUQ24464.1"/>
    </source>
</evidence>
<dbReference type="GO" id="GO:0006412">
    <property type="term" value="P:translation"/>
    <property type="evidence" value="ECO:0007669"/>
    <property type="project" value="UniProtKB-UniRule"/>
</dbReference>
<dbReference type="InterPro" id="IPR022973">
    <property type="entry name" value="Ribosomal_uL10_bac"/>
</dbReference>
<evidence type="ECO:0000256" key="1">
    <source>
        <dbReference type="ARBA" id="ARBA00002633"/>
    </source>
</evidence>
<dbReference type="SUPFAM" id="SSF160369">
    <property type="entry name" value="Ribosomal protein L10-like"/>
    <property type="match status" value="1"/>
</dbReference>
<dbReference type="Gene3D" id="3.30.70.1730">
    <property type="match status" value="1"/>
</dbReference>
<dbReference type="CDD" id="cd05797">
    <property type="entry name" value="Ribosomal_L10"/>
    <property type="match status" value="1"/>
</dbReference>
<accession>A0A380S6C9</accession>
<sequence>MKAVVKKQQTVDALVESFKGATAVYLLNFQGITVDKDNALRKALAAKGVKYHAVKNTLLKRVLEALKVEGLNDSLTGATSVMVGFEEDPLLPAREIEAFHKANPDFLVAKSIYLDGKAMPGSEVVNLSKIPDRKGMIAMIVSIALGPGSTIAGQLKTLQEKLEKESGSEAAPAAAEA</sequence>
<evidence type="ECO:0000256" key="6">
    <source>
        <dbReference type="HAMAP-Rule" id="MF_00362"/>
    </source>
</evidence>
<reference evidence="7 8" key="1">
    <citation type="submission" date="2017-08" db="EMBL/GenBank/DDBJ databases">
        <authorList>
            <person name="de Groot N.N."/>
        </authorList>
    </citation>
    <scope>NUCLEOTIDE SEQUENCE [LARGE SCALE GENOMIC DNA]</scope>
    <source>
        <strain evidence="7 8">HM2</strain>
    </source>
</reference>
<evidence type="ECO:0000256" key="5">
    <source>
        <dbReference type="ARBA" id="ARBA00035202"/>
    </source>
</evidence>
<evidence type="ECO:0000256" key="2">
    <source>
        <dbReference type="ARBA" id="ARBA00008889"/>
    </source>
</evidence>
<dbReference type="NCBIfam" id="NF000955">
    <property type="entry name" value="PRK00099.1-1"/>
    <property type="match status" value="1"/>
</dbReference>
<dbReference type="GO" id="GO:0070180">
    <property type="term" value="F:large ribosomal subunit rRNA binding"/>
    <property type="evidence" value="ECO:0007669"/>
    <property type="project" value="UniProtKB-UniRule"/>
</dbReference>
<dbReference type="PANTHER" id="PTHR11560">
    <property type="entry name" value="39S RIBOSOMAL PROTEIN L10, MITOCHONDRIAL"/>
    <property type="match status" value="1"/>
</dbReference>
<name>A0A380S6C9_FIBSU</name>
<comment type="function">
    <text evidence="1 6">Forms part of the ribosomal stalk, playing a central role in the interaction of the ribosome with GTP-bound translation factors.</text>
</comment>